<dbReference type="OrthoDB" id="9803279at2"/>
<organism evidence="8 11">
    <name type="scientific">Fervidobacterium pennivorans</name>
    <dbReference type="NCBI Taxonomy" id="93466"/>
    <lineage>
        <taxon>Bacteria</taxon>
        <taxon>Thermotogati</taxon>
        <taxon>Thermotogota</taxon>
        <taxon>Thermotogae</taxon>
        <taxon>Thermotogales</taxon>
        <taxon>Fervidobacteriaceae</taxon>
        <taxon>Fervidobacterium</taxon>
    </lineage>
</organism>
<dbReference type="GO" id="GO:0030979">
    <property type="term" value="P:alpha-glucan biosynthetic process"/>
    <property type="evidence" value="ECO:0007669"/>
    <property type="project" value="InterPro"/>
</dbReference>
<dbReference type="Gene3D" id="1.20.1430.10">
    <property type="entry name" value="Families 57/38 glycoside transferase, middle domain"/>
    <property type="match status" value="1"/>
</dbReference>
<dbReference type="Gene3D" id="3.20.110.10">
    <property type="entry name" value="Glycoside hydrolase 38, N terminal domain"/>
    <property type="match status" value="1"/>
</dbReference>
<dbReference type="SUPFAM" id="SSF88688">
    <property type="entry name" value="Families 57/38 glycoside transferase middle domain"/>
    <property type="match status" value="1"/>
</dbReference>
<proteinExistence type="inferred from homology"/>
<dbReference type="Pfam" id="PF03065">
    <property type="entry name" value="Glyco_hydro_57"/>
    <property type="match status" value="1"/>
</dbReference>
<evidence type="ECO:0000259" key="7">
    <source>
        <dbReference type="Pfam" id="PF09210"/>
    </source>
</evidence>
<dbReference type="InterPro" id="IPR027291">
    <property type="entry name" value="Glyco_hydro_38_N_sf"/>
</dbReference>
<dbReference type="PATRIC" id="fig|93466.3.peg.1855"/>
<evidence type="ECO:0000256" key="3">
    <source>
        <dbReference type="PIRSR" id="PIRSR640042-1"/>
    </source>
</evidence>
<feature type="binding site" evidence="4">
    <location>
        <position position="260"/>
    </location>
    <ligand>
        <name>substrate</name>
    </ligand>
</feature>
<keyword evidence="8" id="KW-0378">Hydrolase</keyword>
<evidence type="ECO:0000256" key="5">
    <source>
        <dbReference type="RuleBase" id="RU361196"/>
    </source>
</evidence>
<dbReference type="GO" id="GO:0016787">
    <property type="term" value="F:hydrolase activity"/>
    <property type="evidence" value="ECO:0007669"/>
    <property type="project" value="UniProtKB-KW"/>
</dbReference>
<feature type="domain" description="Glycoside hydrolase family 57 N-terminal" evidence="6">
    <location>
        <begin position="8"/>
        <end position="317"/>
    </location>
</feature>
<feature type="binding site" evidence="4">
    <location>
        <position position="470"/>
    </location>
    <ligand>
        <name>substrate</name>
    </ligand>
</feature>
<evidence type="ECO:0000313" key="9">
    <source>
        <dbReference type="EMBL" id="HGQ76718.1"/>
    </source>
</evidence>
<feature type="binding site" evidence="4">
    <location>
        <position position="243"/>
    </location>
    <ligand>
        <name>substrate</name>
    </ligand>
</feature>
<dbReference type="InterPro" id="IPR028995">
    <property type="entry name" value="Glyco_hydro_57/38_cen_sf"/>
</dbReference>
<evidence type="ECO:0000256" key="1">
    <source>
        <dbReference type="ARBA" id="ARBA00006821"/>
    </source>
</evidence>
<dbReference type="EMBL" id="CP011393">
    <property type="protein sequence ID" value="ANE42024.1"/>
    <property type="molecule type" value="Genomic_DNA"/>
</dbReference>
<name>A0A172T4Y7_FERPE</name>
<dbReference type="EMBL" id="DSZT01000268">
    <property type="protein sequence ID" value="HGU42874.1"/>
    <property type="molecule type" value="Genomic_DNA"/>
</dbReference>
<reference evidence="9" key="2">
    <citation type="journal article" date="2020" name="mSystems">
        <title>Genome- and Community-Level Interaction Insights into Carbon Utilization and Element Cycling Functions of Hydrothermarchaeota in Hydrothermal Sediment.</title>
        <authorList>
            <person name="Zhou Z."/>
            <person name="Liu Y."/>
            <person name="Xu W."/>
            <person name="Pan J."/>
            <person name="Luo Z.H."/>
            <person name="Li M."/>
        </authorList>
    </citation>
    <scope>NUCLEOTIDE SEQUENCE [LARGE SCALE GENOMIC DNA]</scope>
    <source>
        <strain evidence="10">SpSt-604</strain>
        <strain evidence="9">SpSt-640</strain>
    </source>
</reference>
<dbReference type="InterPro" id="IPR040042">
    <property type="entry name" value="Branching_enz_MT3115-like"/>
</dbReference>
<dbReference type="GO" id="GO:0003844">
    <property type="term" value="F:1,4-alpha-glucan branching enzyme activity"/>
    <property type="evidence" value="ECO:0007669"/>
    <property type="project" value="InterPro"/>
</dbReference>
<feature type="domain" description="1,4-alpha-glucan branching enzyme C-terminal" evidence="7">
    <location>
        <begin position="429"/>
        <end position="530"/>
    </location>
</feature>
<feature type="active site" description="Proton donor" evidence="3">
    <location>
        <position position="356"/>
    </location>
</feature>
<evidence type="ECO:0000259" key="6">
    <source>
        <dbReference type="Pfam" id="PF03065"/>
    </source>
</evidence>
<dbReference type="GO" id="GO:0005576">
    <property type="term" value="C:extracellular region"/>
    <property type="evidence" value="ECO:0007669"/>
    <property type="project" value="TreeGrafter"/>
</dbReference>
<dbReference type="Pfam" id="PF09210">
    <property type="entry name" value="BE_C"/>
    <property type="match status" value="1"/>
</dbReference>
<dbReference type="InterPro" id="IPR011330">
    <property type="entry name" value="Glyco_hydro/deAcase_b/a-brl"/>
</dbReference>
<dbReference type="EMBL" id="DTBH01000049">
    <property type="protein sequence ID" value="HGQ76718.1"/>
    <property type="molecule type" value="Genomic_DNA"/>
</dbReference>
<keyword evidence="2 5" id="KW-0119">Carbohydrate metabolism</keyword>
<accession>A0A172T4Y7</accession>
<dbReference type="AlphaFoldDB" id="A0A172T4Y7"/>
<dbReference type="CDD" id="cd10792">
    <property type="entry name" value="GH57N_AmyC_like"/>
    <property type="match status" value="1"/>
</dbReference>
<protein>
    <submittedName>
        <fullName evidence="9">DUF1957 domain-containing protein</fullName>
    </submittedName>
    <submittedName>
        <fullName evidence="8">Glycoside hydrolase</fullName>
    </submittedName>
</protein>
<dbReference type="PANTHER" id="PTHR41695:SF1">
    <property type="entry name" value="1,4-ALPHA-GLUCAN BRANCHING ENZYME TK1436"/>
    <property type="match status" value="1"/>
</dbReference>
<dbReference type="Proteomes" id="UP000077096">
    <property type="component" value="Chromosome"/>
</dbReference>
<dbReference type="InterPro" id="IPR004300">
    <property type="entry name" value="Glyco_hydro_57_N"/>
</dbReference>
<dbReference type="PANTHER" id="PTHR41695">
    <property type="entry name" value="1,4-ALPHA-GLUCAN BRANCHING ENZYME RV3031-RELATED"/>
    <property type="match status" value="1"/>
</dbReference>
<dbReference type="SUPFAM" id="SSF88713">
    <property type="entry name" value="Glycoside hydrolase/deacetylase"/>
    <property type="match status" value="1"/>
</dbReference>
<reference evidence="8 11" key="1">
    <citation type="submission" date="2014-08" db="EMBL/GenBank/DDBJ databases">
        <title>Fervidobacterium pennivorans DYC genome.</title>
        <authorList>
            <person name="Wushke S."/>
        </authorList>
    </citation>
    <scope>NUCLEOTIDE SEQUENCE [LARGE SCALE GENOMIC DNA]</scope>
    <source>
        <strain evidence="8 11">DYC</strain>
    </source>
</reference>
<feature type="active site" description="Nucleophile" evidence="3">
    <location>
        <position position="191"/>
    </location>
</feature>
<feature type="binding site" evidence="4">
    <location>
        <position position="409"/>
    </location>
    <ligand>
        <name>substrate</name>
    </ligand>
</feature>
<dbReference type="InterPro" id="IPR037090">
    <property type="entry name" value="57_glycoside_trans_central"/>
</dbReference>
<dbReference type="InterPro" id="IPR015293">
    <property type="entry name" value="BE_C"/>
</dbReference>
<dbReference type="KEGG" id="fng:JM64_08855"/>
<evidence type="ECO:0000313" key="8">
    <source>
        <dbReference type="EMBL" id="ANE42024.1"/>
    </source>
</evidence>
<evidence type="ECO:0000256" key="4">
    <source>
        <dbReference type="PIRSR" id="PIRSR640042-2"/>
    </source>
</evidence>
<gene>
    <name evidence="10" type="ORF">ENT72_08205</name>
    <name evidence="9" type="ORF">ENU12_02080</name>
    <name evidence="8" type="ORF">JM64_08855</name>
</gene>
<evidence type="ECO:0000256" key="2">
    <source>
        <dbReference type="ARBA" id="ARBA00023277"/>
    </source>
</evidence>
<evidence type="ECO:0000313" key="10">
    <source>
        <dbReference type="EMBL" id="HGU42874.1"/>
    </source>
</evidence>
<evidence type="ECO:0000313" key="11">
    <source>
        <dbReference type="Proteomes" id="UP000077096"/>
    </source>
</evidence>
<comment type="similarity">
    <text evidence="1 5">Belongs to the glycosyl hydrolase 57 family.</text>
</comment>
<sequence>MPRGQMMFVLHAHLPYVHHPEYPFFLEEHWLFEAITETYIPLLRMFRNLEQDKVPVKLTMSITPPLMEMLANPDLQNKYEKRLEKLIELARKEVARTANEHPRKHKMAQYYLQHLEDTLYIFREQYKKNILNGFKEYMARGYLDIITCNATHGYLPFMEQYPQAIRAQLEQAVKTYERHIGVKPRGIWLAECAYFPGLDRYLAEYGLEYFFVDSHAFWYADERPRYGVYRPIVTPNNVFAFARDPESSEQVWSAQIGYPGDSRYREFYRDIGFDREYEYIRPYIDPSGVRTNTGIKYHKITSKDTPLDKKDYYDIDEAKTTAYEHAKDFLRKKEAQIDYLLNLFEGLEPIIVAPFDAELFGHWWYEGPFFLEYFMREAAKSQKLRVVRACDVVDWIEKVQILTPAASSWGANGYNEVWLNGTNDWIYPHLHEMVERMTEVAKEHADETDPLKIRVLNQMVRELLLAQSSDWAFIMTTGTSVEYAVNRTKTHIKRFLNLYDMLKSGNIDIGELQRLEYVDDIFPDADYKMYLKI</sequence>